<feature type="domain" description="Cyclin-like" evidence="6">
    <location>
        <begin position="273"/>
        <end position="357"/>
    </location>
</feature>
<dbReference type="Pfam" id="PF02984">
    <property type="entry name" value="Cyclin_C"/>
    <property type="match status" value="1"/>
</dbReference>
<dbReference type="GO" id="GO:0051301">
    <property type="term" value="P:cell division"/>
    <property type="evidence" value="ECO:0007669"/>
    <property type="project" value="UniProtKB-KW"/>
</dbReference>
<keyword evidence="2" id="KW-0132">Cell division</keyword>
<dbReference type="Gene3D" id="1.10.472.10">
    <property type="entry name" value="Cyclin-like"/>
    <property type="match status" value="2"/>
</dbReference>
<dbReference type="PROSITE" id="PS00292">
    <property type="entry name" value="CYCLINS"/>
    <property type="match status" value="1"/>
</dbReference>
<evidence type="ECO:0000256" key="2">
    <source>
        <dbReference type="ARBA" id="ARBA00022618"/>
    </source>
</evidence>
<feature type="domain" description="Cyclin-like" evidence="6">
    <location>
        <begin position="370"/>
        <end position="452"/>
    </location>
</feature>
<evidence type="ECO:0000313" key="9">
    <source>
        <dbReference type="Proteomes" id="UP000655225"/>
    </source>
</evidence>
<dbReference type="PANTHER" id="PTHR10177">
    <property type="entry name" value="CYCLINS"/>
    <property type="match status" value="1"/>
</dbReference>
<evidence type="ECO:0000256" key="4">
    <source>
        <dbReference type="ARBA" id="ARBA00023306"/>
    </source>
</evidence>
<keyword evidence="4" id="KW-0131">Cell cycle</keyword>
<evidence type="ECO:0000256" key="5">
    <source>
        <dbReference type="RuleBase" id="RU000383"/>
    </source>
</evidence>
<gene>
    <name evidence="8" type="ORF">HHK36_010441</name>
</gene>
<dbReference type="InterPro" id="IPR004367">
    <property type="entry name" value="Cyclin_C-dom"/>
</dbReference>
<dbReference type="EMBL" id="JABCRI010000006">
    <property type="protein sequence ID" value="KAF8405534.1"/>
    <property type="molecule type" value="Genomic_DNA"/>
</dbReference>
<dbReference type="SUPFAM" id="SSF47954">
    <property type="entry name" value="Cyclin-like"/>
    <property type="match status" value="2"/>
</dbReference>
<comment type="similarity">
    <text evidence="1">Belongs to the cyclin family. Cyclin AB subfamily.</text>
</comment>
<dbReference type="GO" id="GO:0010332">
    <property type="term" value="P:response to gamma radiation"/>
    <property type="evidence" value="ECO:0007669"/>
    <property type="project" value="UniProtKB-ARBA"/>
</dbReference>
<organism evidence="8 9">
    <name type="scientific">Tetracentron sinense</name>
    <name type="common">Spur-leaf</name>
    <dbReference type="NCBI Taxonomy" id="13715"/>
    <lineage>
        <taxon>Eukaryota</taxon>
        <taxon>Viridiplantae</taxon>
        <taxon>Streptophyta</taxon>
        <taxon>Embryophyta</taxon>
        <taxon>Tracheophyta</taxon>
        <taxon>Spermatophyta</taxon>
        <taxon>Magnoliopsida</taxon>
        <taxon>Trochodendrales</taxon>
        <taxon>Trochodendraceae</taxon>
        <taxon>Tetracentron</taxon>
    </lineage>
</organism>
<accession>A0A834ZCU8</accession>
<evidence type="ECO:0000256" key="1">
    <source>
        <dbReference type="ARBA" id="ARBA00006955"/>
    </source>
</evidence>
<protein>
    <submittedName>
        <fullName evidence="8">Uncharacterized protein</fullName>
    </submittedName>
</protein>
<dbReference type="InterPro" id="IPR006671">
    <property type="entry name" value="Cyclin_N"/>
</dbReference>
<comment type="caution">
    <text evidence="8">The sequence shown here is derived from an EMBL/GenBank/DDBJ whole genome shotgun (WGS) entry which is preliminary data.</text>
</comment>
<dbReference type="CDD" id="cd20567">
    <property type="entry name" value="CYCLIN_AtCycB-like_rpt1"/>
    <property type="match status" value="1"/>
</dbReference>
<dbReference type="InterPro" id="IPR013763">
    <property type="entry name" value="Cyclin-like_dom"/>
</dbReference>
<dbReference type="OrthoDB" id="5590282at2759"/>
<name>A0A834ZCU8_TETSI</name>
<reference evidence="8 9" key="1">
    <citation type="submission" date="2020-04" db="EMBL/GenBank/DDBJ databases">
        <title>Plant Genome Project.</title>
        <authorList>
            <person name="Zhang R.-G."/>
        </authorList>
    </citation>
    <scope>NUCLEOTIDE SEQUENCE [LARGE SCALE GENOMIC DNA]</scope>
    <source>
        <strain evidence="8">YNK0</strain>
        <tissue evidence="8">Leaf</tissue>
    </source>
</reference>
<dbReference type="CDD" id="cd20511">
    <property type="entry name" value="CYCLIN_AtCycB-like_rpt2"/>
    <property type="match status" value="1"/>
</dbReference>
<sequence>MPCIRLSPVSWCVGELRFSGLINGKGMIFAGSMVLIEIIKMGGSDENNPGVIRPANFQGGLRMGSGKFVPEIRHHRRALSNINRNLVGAPPYPCAVNKEGLSEKHALCEKNPPIPVHRPITRKFAAQMASKQQPCPEETRKPILPVPNPSGSQDCTIIDVEDYKEDSDYPVPMFVKHTEAMLDEIDRMEEVEMEDIVVEPIVDIDSGDIKNPLAVVEYIEDIHAYYKKTEVSSFRPFYLLHAFLKTENSSCVSPSYMEQQIDINEKMRAILIDWLIEVHYKFELMDETLFLTINLIDRFLARQTVVRKKLQLVGVTAMLLACKYEEVSVPVVEDLILISDRAYSRKEVLEMEKLMVNTIQFNMSVPTPYVFMRRFLKAAQFDKKLELLSFFMIELCLVEYEMLKFPPSLLSAAAIYTAQCTLYGSKQWSKTSEWHSSYSEDQLHECSKLMVTFHQKAATGKLTGVHRKYSTFKFGFAAKCEPAHFILETRL</sequence>
<dbReference type="InterPro" id="IPR048258">
    <property type="entry name" value="Cyclins_cyclin-box"/>
</dbReference>
<keyword evidence="3 5" id="KW-0195">Cyclin</keyword>
<dbReference type="Proteomes" id="UP000655225">
    <property type="component" value="Unassembled WGS sequence"/>
</dbReference>
<keyword evidence="9" id="KW-1185">Reference proteome</keyword>
<evidence type="ECO:0000259" key="7">
    <source>
        <dbReference type="SMART" id="SM01332"/>
    </source>
</evidence>
<dbReference type="AlphaFoldDB" id="A0A834ZCU8"/>
<evidence type="ECO:0000313" key="8">
    <source>
        <dbReference type="EMBL" id="KAF8405534.1"/>
    </source>
</evidence>
<dbReference type="Pfam" id="PF00134">
    <property type="entry name" value="Cyclin_N"/>
    <property type="match status" value="1"/>
</dbReference>
<dbReference type="SMART" id="SM00385">
    <property type="entry name" value="CYCLIN"/>
    <property type="match status" value="2"/>
</dbReference>
<dbReference type="FunFam" id="1.10.472.10:FF:000032">
    <property type="entry name" value="G2/mitotic-specific cyclin-1"/>
    <property type="match status" value="1"/>
</dbReference>
<proteinExistence type="inferred from homology"/>
<dbReference type="OMA" id="ICAKEMC"/>
<feature type="domain" description="Cyclin C-terminal" evidence="7">
    <location>
        <begin position="366"/>
        <end position="483"/>
    </location>
</feature>
<evidence type="ECO:0000259" key="6">
    <source>
        <dbReference type="SMART" id="SM00385"/>
    </source>
</evidence>
<evidence type="ECO:0000256" key="3">
    <source>
        <dbReference type="ARBA" id="ARBA00023127"/>
    </source>
</evidence>
<dbReference type="InterPro" id="IPR039361">
    <property type="entry name" value="Cyclin"/>
</dbReference>
<dbReference type="InterPro" id="IPR036915">
    <property type="entry name" value="Cyclin-like_sf"/>
</dbReference>
<dbReference type="SMART" id="SM01332">
    <property type="entry name" value="Cyclin_C"/>
    <property type="match status" value="1"/>
</dbReference>